<protein>
    <submittedName>
        <fullName evidence="2">Phage Tail Collar Domain</fullName>
    </submittedName>
    <submittedName>
        <fullName evidence="3">Phage tail protein</fullName>
    </submittedName>
</protein>
<dbReference type="SUPFAM" id="SSF88874">
    <property type="entry name" value="Receptor-binding domain of short tail fibre protein gp12"/>
    <property type="match status" value="1"/>
</dbReference>
<accession>A0A239SPS5</accession>
<gene>
    <name evidence="3" type="ORF">PSP31121_01531</name>
    <name evidence="2" type="ORF">SAMEA4530655_03827</name>
</gene>
<feature type="domain" description="Phage tail collar" evidence="1">
    <location>
        <begin position="7"/>
        <end position="62"/>
    </location>
</feature>
<dbReference type="RefSeq" id="WP_039400553.1">
    <property type="nucleotide sequence ID" value="NZ_AP028930.1"/>
</dbReference>
<organism evidence="2 4">
    <name type="scientific">Pandoraea sputorum</name>
    <dbReference type="NCBI Taxonomy" id="93222"/>
    <lineage>
        <taxon>Bacteria</taxon>
        <taxon>Pseudomonadati</taxon>
        <taxon>Pseudomonadota</taxon>
        <taxon>Betaproteobacteria</taxon>
        <taxon>Burkholderiales</taxon>
        <taxon>Burkholderiaceae</taxon>
        <taxon>Pandoraea</taxon>
    </lineage>
</organism>
<sequence>MDEYYIGEVRIFACNYAPNGWAFCDGSILQIRSFPTLFAVIGNLYGGDGKLTFAVPDLRGQIVQGMTAPTDMYKRQGSETVTLDDTQVPMHTHTAYVNGGRPSSLTPGDRLPMRFFAGGNNTYLEDTALQSPVSLSPQAISVVGNGGSHNNMQPFLPMNFCIAVQYGEFPPRP</sequence>
<evidence type="ECO:0000313" key="5">
    <source>
        <dbReference type="Proteomes" id="UP000335538"/>
    </source>
</evidence>
<dbReference type="Gene3D" id="3.90.1340.10">
    <property type="entry name" value="Phage tail collar domain"/>
    <property type="match status" value="1"/>
</dbReference>
<dbReference type="OrthoDB" id="9810174at2"/>
<dbReference type="Pfam" id="PF07484">
    <property type="entry name" value="Collar"/>
    <property type="match status" value="1"/>
</dbReference>
<evidence type="ECO:0000313" key="3">
    <source>
        <dbReference type="EMBL" id="VVE78179.1"/>
    </source>
</evidence>
<dbReference type="EMBL" id="LT906435">
    <property type="protein sequence ID" value="SNU87410.1"/>
    <property type="molecule type" value="Genomic_DNA"/>
</dbReference>
<name>A0A239SPS5_9BURK</name>
<dbReference type="InterPro" id="IPR037053">
    <property type="entry name" value="Phage_tail_collar_dom_sf"/>
</dbReference>
<evidence type="ECO:0000313" key="4">
    <source>
        <dbReference type="Proteomes" id="UP000215126"/>
    </source>
</evidence>
<keyword evidence="4" id="KW-1185">Reference proteome</keyword>
<evidence type="ECO:0000313" key="2">
    <source>
        <dbReference type="EMBL" id="SNU87410.1"/>
    </source>
</evidence>
<dbReference type="AlphaFoldDB" id="A0A239SPS5"/>
<dbReference type="EMBL" id="CABPSR010000003">
    <property type="protein sequence ID" value="VVE78179.1"/>
    <property type="molecule type" value="Genomic_DNA"/>
</dbReference>
<proteinExistence type="predicted"/>
<reference evidence="3 5" key="2">
    <citation type="submission" date="2019-08" db="EMBL/GenBank/DDBJ databases">
        <authorList>
            <person name="Peeters C."/>
        </authorList>
    </citation>
    <scope>NUCLEOTIDE SEQUENCE [LARGE SCALE GENOMIC DNA]</scope>
    <source>
        <strain evidence="3 5">LMG 31121</strain>
    </source>
</reference>
<dbReference type="InterPro" id="IPR011083">
    <property type="entry name" value="Phage_tail_collar_dom"/>
</dbReference>
<dbReference type="KEGG" id="pspu:NA29_23215"/>
<dbReference type="Proteomes" id="UP000335538">
    <property type="component" value="Unassembled WGS sequence"/>
</dbReference>
<dbReference type="Proteomes" id="UP000215126">
    <property type="component" value="Chromosome 1"/>
</dbReference>
<dbReference type="GeneID" id="88096425"/>
<reference evidence="2 4" key="1">
    <citation type="submission" date="2017-06" db="EMBL/GenBank/DDBJ databases">
        <authorList>
            <consortium name="Pathogen Informatics"/>
        </authorList>
    </citation>
    <scope>NUCLEOTIDE SEQUENCE [LARGE SCALE GENOMIC DNA]</scope>
    <source>
        <strain evidence="2 4">NCTC13161</strain>
    </source>
</reference>
<dbReference type="STRING" id="93222.NA29_23215"/>
<evidence type="ECO:0000259" key="1">
    <source>
        <dbReference type="Pfam" id="PF07484"/>
    </source>
</evidence>